<evidence type="ECO:0000259" key="1">
    <source>
        <dbReference type="SMART" id="SM00587"/>
    </source>
</evidence>
<evidence type="ECO:0000313" key="2">
    <source>
        <dbReference type="EMBL" id="KAJ9593787.1"/>
    </source>
</evidence>
<dbReference type="InterPro" id="IPR004119">
    <property type="entry name" value="EcKL"/>
</dbReference>
<dbReference type="Pfam" id="PF02958">
    <property type="entry name" value="EcKL"/>
    <property type="match status" value="1"/>
</dbReference>
<comment type="caution">
    <text evidence="2">The sequence shown here is derived from an EMBL/GenBank/DDBJ whole genome shotgun (WGS) entry which is preliminary data.</text>
</comment>
<dbReference type="Proteomes" id="UP001233999">
    <property type="component" value="Unassembled WGS sequence"/>
</dbReference>
<name>A0AAD8ELC8_DIPPU</name>
<protein>
    <recommendedName>
        <fullName evidence="1">CHK kinase-like domain-containing protein</fullName>
    </recommendedName>
</protein>
<dbReference type="EMBL" id="JASPKZ010003335">
    <property type="protein sequence ID" value="KAJ9593787.1"/>
    <property type="molecule type" value="Genomic_DNA"/>
</dbReference>
<feature type="domain" description="CHK kinase-like" evidence="1">
    <location>
        <begin position="147"/>
        <end position="349"/>
    </location>
</feature>
<dbReference type="PANTHER" id="PTHR11012">
    <property type="entry name" value="PROTEIN KINASE-LIKE DOMAIN-CONTAINING"/>
    <property type="match status" value="1"/>
</dbReference>
<gene>
    <name evidence="2" type="ORF">L9F63_027569</name>
</gene>
<dbReference type="SUPFAM" id="SSF56112">
    <property type="entry name" value="Protein kinase-like (PK-like)"/>
    <property type="match status" value="1"/>
</dbReference>
<reference evidence="2" key="1">
    <citation type="journal article" date="2023" name="IScience">
        <title>Live-bearing cockroach genome reveals convergent evolutionary mechanisms linked to viviparity in insects and beyond.</title>
        <authorList>
            <person name="Fouks B."/>
            <person name="Harrison M.C."/>
            <person name="Mikhailova A.A."/>
            <person name="Marchal E."/>
            <person name="English S."/>
            <person name="Carruthers M."/>
            <person name="Jennings E.C."/>
            <person name="Chiamaka E.L."/>
            <person name="Frigard R.A."/>
            <person name="Pippel M."/>
            <person name="Attardo G.M."/>
            <person name="Benoit J.B."/>
            <person name="Bornberg-Bauer E."/>
            <person name="Tobe S.S."/>
        </authorList>
    </citation>
    <scope>NUCLEOTIDE SEQUENCE</scope>
    <source>
        <strain evidence="2">Stay&amp;Tobe</strain>
    </source>
</reference>
<dbReference type="InterPro" id="IPR015897">
    <property type="entry name" value="CHK_kinase-like"/>
</dbReference>
<dbReference type="Gene3D" id="3.90.1200.10">
    <property type="match status" value="1"/>
</dbReference>
<dbReference type="SMART" id="SM00587">
    <property type="entry name" value="CHK"/>
    <property type="match status" value="1"/>
</dbReference>
<proteinExistence type="predicted"/>
<organism evidence="2 3">
    <name type="scientific">Diploptera punctata</name>
    <name type="common">Pacific beetle cockroach</name>
    <dbReference type="NCBI Taxonomy" id="6984"/>
    <lineage>
        <taxon>Eukaryota</taxon>
        <taxon>Metazoa</taxon>
        <taxon>Ecdysozoa</taxon>
        <taxon>Arthropoda</taxon>
        <taxon>Hexapoda</taxon>
        <taxon>Insecta</taxon>
        <taxon>Pterygota</taxon>
        <taxon>Neoptera</taxon>
        <taxon>Polyneoptera</taxon>
        <taxon>Dictyoptera</taxon>
        <taxon>Blattodea</taxon>
        <taxon>Blaberoidea</taxon>
        <taxon>Blaberidae</taxon>
        <taxon>Diplopterinae</taxon>
        <taxon>Diploptera</taxon>
    </lineage>
</organism>
<reference evidence="2" key="2">
    <citation type="submission" date="2023-05" db="EMBL/GenBank/DDBJ databases">
        <authorList>
            <person name="Fouks B."/>
        </authorList>
    </citation>
    <scope>NUCLEOTIDE SEQUENCE</scope>
    <source>
        <strain evidence="2">Stay&amp;Tobe</strain>
        <tissue evidence="2">Testes</tissue>
    </source>
</reference>
<evidence type="ECO:0000313" key="3">
    <source>
        <dbReference type="Proteomes" id="UP001233999"/>
    </source>
</evidence>
<keyword evidence="3" id="KW-1185">Reference proteome</keyword>
<dbReference type="InterPro" id="IPR011009">
    <property type="entry name" value="Kinase-like_dom_sf"/>
</dbReference>
<sequence length="428" mass="49340">MSPEQNKINVELKKEDLEKLLSQELHSDIKVEKFSFTPLTKPGDNYGSTILAVEVFYYTHENSHLQKLPIVAKLVPESPFLRKAFNIEITFNKEVRAYTLVAPEFYKLQKEKGIPENEMLDVFPKYYGSRSNKQDDINMEADDSAVLLMENLKSSGYEIGDRRKGFNLEHMELVLSKLAQFHALGIAMKILKPEIFEEKILKTCEKFNLSISDDNEVQEKWIISIVNSIKHMPEAVPYLDKIEKCLRADTLVNEKGEYPVSEPFATIVHNDFWVNNMMFKYGKPSNKTGMKQKCPIKIKFVDFQVTIYSSPVKDLIFLLFSSSEDGLLEKHYHHLIQHYHKEFVGLLTKLGCSTEMFSYEHFLQEINTFAPQELAHILYMLDPICADPSDIEETSSMAEESVLVSKGGQVFESKAKYLIKEFVSQGWL</sequence>
<dbReference type="PANTHER" id="PTHR11012:SF55">
    <property type="entry name" value="BHLH DOMAIN-CONTAINING PROTEIN"/>
    <property type="match status" value="1"/>
</dbReference>
<dbReference type="AlphaFoldDB" id="A0AAD8ELC8"/>
<accession>A0AAD8ELC8</accession>